<organism evidence="1 2">
    <name type="scientific">Nitratireductor aestuarii</name>
    <dbReference type="NCBI Taxonomy" id="1735103"/>
    <lineage>
        <taxon>Bacteria</taxon>
        <taxon>Pseudomonadati</taxon>
        <taxon>Pseudomonadota</taxon>
        <taxon>Alphaproteobacteria</taxon>
        <taxon>Hyphomicrobiales</taxon>
        <taxon>Phyllobacteriaceae</taxon>
        <taxon>Nitratireductor</taxon>
    </lineage>
</organism>
<sequence>MLRIEKRLPNGGGGLNALEQAVIAASVARRRRSDLEKRMEELRLKSHTRQATWRRQNPEKYLAHVTVQRALASGELVKGRCDICGNPSVDAHHTDYAQPLKVRWLCRQHHVRLHATGCEGDLFPVRN</sequence>
<accession>A0A916WAY3</accession>
<proteinExistence type="predicted"/>
<dbReference type="AlphaFoldDB" id="A0A916WAY3"/>
<dbReference type="Proteomes" id="UP000636264">
    <property type="component" value="Unassembled WGS sequence"/>
</dbReference>
<evidence type="ECO:0000313" key="2">
    <source>
        <dbReference type="Proteomes" id="UP000636264"/>
    </source>
</evidence>
<dbReference type="EMBL" id="BMIF01000027">
    <property type="protein sequence ID" value="GGA82558.1"/>
    <property type="molecule type" value="Genomic_DNA"/>
</dbReference>
<name>A0A916WAY3_9HYPH</name>
<reference evidence="1" key="2">
    <citation type="submission" date="2020-09" db="EMBL/GenBank/DDBJ databases">
        <authorList>
            <person name="Sun Q."/>
            <person name="Zhou Y."/>
        </authorList>
    </citation>
    <scope>NUCLEOTIDE SEQUENCE</scope>
    <source>
        <strain evidence="1">CGMCC 1.15320</strain>
    </source>
</reference>
<keyword evidence="2" id="KW-1185">Reference proteome</keyword>
<reference evidence="1" key="1">
    <citation type="journal article" date="2014" name="Int. J. Syst. Evol. Microbiol.">
        <title>Complete genome sequence of Corynebacterium casei LMG S-19264T (=DSM 44701T), isolated from a smear-ripened cheese.</title>
        <authorList>
            <consortium name="US DOE Joint Genome Institute (JGI-PGF)"/>
            <person name="Walter F."/>
            <person name="Albersmeier A."/>
            <person name="Kalinowski J."/>
            <person name="Ruckert C."/>
        </authorList>
    </citation>
    <scope>NUCLEOTIDE SEQUENCE</scope>
    <source>
        <strain evidence="1">CGMCC 1.15320</strain>
    </source>
</reference>
<comment type="caution">
    <text evidence="1">The sequence shown here is derived from an EMBL/GenBank/DDBJ whole genome shotgun (WGS) entry which is preliminary data.</text>
</comment>
<gene>
    <name evidence="1" type="ORF">GCM10011385_40970</name>
</gene>
<protein>
    <submittedName>
        <fullName evidence="1">Uncharacterized protein</fullName>
    </submittedName>
</protein>
<evidence type="ECO:0000313" key="1">
    <source>
        <dbReference type="EMBL" id="GGA82558.1"/>
    </source>
</evidence>